<dbReference type="WBParaSite" id="nOo.2.0.1.t10844-RA">
    <property type="protein sequence ID" value="nOo.2.0.1.t10844-RA"/>
    <property type="gene ID" value="nOo.2.0.1.g10844"/>
</dbReference>
<name>A0A182ERS6_ONCOC</name>
<evidence type="ECO:0000313" key="5">
    <source>
        <dbReference type="WBParaSite" id="nOo.2.0.1.t10844-RA"/>
    </source>
</evidence>
<dbReference type="STRING" id="42157.A0A182ERS6"/>
<reference evidence="3 4" key="2">
    <citation type="submission" date="2018-08" db="EMBL/GenBank/DDBJ databases">
        <authorList>
            <person name="Laetsch R D."/>
            <person name="Stevens L."/>
            <person name="Kumar S."/>
            <person name="Blaxter L. M."/>
        </authorList>
    </citation>
    <scope>NUCLEOTIDE SEQUENCE [LARGE SCALE GENOMIC DNA]</scope>
</reference>
<keyword evidence="1" id="KW-0677">Repeat</keyword>
<organism evidence="5">
    <name type="scientific">Onchocerca ochengi</name>
    <name type="common">Filarial nematode worm</name>
    <dbReference type="NCBI Taxonomy" id="42157"/>
    <lineage>
        <taxon>Eukaryota</taxon>
        <taxon>Metazoa</taxon>
        <taxon>Ecdysozoa</taxon>
        <taxon>Nematoda</taxon>
        <taxon>Chromadorea</taxon>
        <taxon>Rhabditida</taxon>
        <taxon>Spirurina</taxon>
        <taxon>Spiruromorpha</taxon>
        <taxon>Filarioidea</taxon>
        <taxon>Onchocercidae</taxon>
        <taxon>Onchocerca</taxon>
    </lineage>
</organism>
<accession>A0A182ERS6</accession>
<sequence>MPGSRPLKQSLRRQLRSFGFLYTPSGQAIQLRGISGPPGPPGPKGMRGYPGFPGPIGLDGPKGVAGMPGPKGERGERGPMGPPGYPGSKGERGYSAALSKIQVLFHYVLIHSIKDIIDIKKSIAEKKNDIKLLIIKLNT</sequence>
<proteinExistence type="predicted"/>
<dbReference type="PANTHER" id="PTHR24637:SF421">
    <property type="entry name" value="CUTICLE COLLAGEN DPY-2"/>
    <property type="match status" value="1"/>
</dbReference>
<evidence type="ECO:0000313" key="4">
    <source>
        <dbReference type="Proteomes" id="UP000271087"/>
    </source>
</evidence>
<dbReference type="EMBL" id="UYRW01006711">
    <property type="protein sequence ID" value="VDM94571.1"/>
    <property type="molecule type" value="Genomic_DNA"/>
</dbReference>
<evidence type="ECO:0000313" key="3">
    <source>
        <dbReference type="EMBL" id="VDM94571.1"/>
    </source>
</evidence>
<evidence type="ECO:0000256" key="2">
    <source>
        <dbReference type="SAM" id="MobiDB-lite"/>
    </source>
</evidence>
<reference evidence="5" key="1">
    <citation type="submission" date="2016-06" db="UniProtKB">
        <authorList>
            <consortium name="WormBaseParasite"/>
        </authorList>
    </citation>
    <scope>IDENTIFICATION</scope>
</reference>
<dbReference type="Pfam" id="PF01391">
    <property type="entry name" value="Collagen"/>
    <property type="match status" value="1"/>
</dbReference>
<keyword evidence="4" id="KW-1185">Reference proteome</keyword>
<dbReference type="PANTHER" id="PTHR24637">
    <property type="entry name" value="COLLAGEN"/>
    <property type="match status" value="1"/>
</dbReference>
<feature type="region of interest" description="Disordered" evidence="2">
    <location>
        <begin position="29"/>
        <end position="92"/>
    </location>
</feature>
<gene>
    <name evidence="3" type="ORF">NOO_LOCUS10844</name>
</gene>
<dbReference type="AlphaFoldDB" id="A0A182ERS6"/>
<dbReference type="OrthoDB" id="8964326at2759"/>
<dbReference type="Proteomes" id="UP000271087">
    <property type="component" value="Unassembled WGS sequence"/>
</dbReference>
<dbReference type="InterPro" id="IPR008160">
    <property type="entry name" value="Collagen"/>
</dbReference>
<evidence type="ECO:0000256" key="1">
    <source>
        <dbReference type="ARBA" id="ARBA00022737"/>
    </source>
</evidence>
<protein>
    <submittedName>
        <fullName evidence="5">Collagen IV NC1 domain-containing protein</fullName>
    </submittedName>
</protein>